<proteinExistence type="predicted"/>
<evidence type="ECO:0000313" key="2">
    <source>
        <dbReference type="EMBL" id="MFH6771777.1"/>
    </source>
</evidence>
<protein>
    <submittedName>
        <fullName evidence="2">GNAT family N-acetyltransferase</fullName>
    </submittedName>
</protein>
<gene>
    <name evidence="2" type="ORF">V8G58_07500</name>
</gene>
<dbReference type="PROSITE" id="PS51186">
    <property type="entry name" value="GNAT"/>
    <property type="match status" value="1"/>
</dbReference>
<comment type="caution">
    <text evidence="2">The sequence shown here is derived from an EMBL/GenBank/DDBJ whole genome shotgun (WGS) entry which is preliminary data.</text>
</comment>
<dbReference type="InterPro" id="IPR000182">
    <property type="entry name" value="GNAT_dom"/>
</dbReference>
<dbReference type="CDD" id="cd04301">
    <property type="entry name" value="NAT_SF"/>
    <property type="match status" value="1"/>
</dbReference>
<evidence type="ECO:0000313" key="3">
    <source>
        <dbReference type="Proteomes" id="UP001610100"/>
    </source>
</evidence>
<dbReference type="InterPro" id="IPR053144">
    <property type="entry name" value="Acetyltransferase_Butenolide"/>
</dbReference>
<dbReference type="PANTHER" id="PTHR43233:SF1">
    <property type="entry name" value="FAMILY N-ACETYLTRANSFERASE, PUTATIVE (AFU_ORTHOLOGUE AFUA_6G03350)-RELATED"/>
    <property type="match status" value="1"/>
</dbReference>
<dbReference type="Gene3D" id="3.40.630.30">
    <property type="match status" value="1"/>
</dbReference>
<dbReference type="Pfam" id="PF13508">
    <property type="entry name" value="Acetyltransf_7"/>
    <property type="match status" value="1"/>
</dbReference>
<feature type="domain" description="N-acetyltransferase" evidence="1">
    <location>
        <begin position="9"/>
        <end position="146"/>
    </location>
</feature>
<keyword evidence="3" id="KW-1185">Reference proteome</keyword>
<name>A0ABW7N2M4_9FLAO</name>
<dbReference type="RefSeq" id="WP_344740955.1">
    <property type="nucleotide sequence ID" value="NZ_BAABAY010000002.1"/>
</dbReference>
<dbReference type="EMBL" id="JBAWKB010000002">
    <property type="protein sequence ID" value="MFH6771777.1"/>
    <property type="molecule type" value="Genomic_DNA"/>
</dbReference>
<organism evidence="2 3">
    <name type="scientific">Gaetbulibacter aestuarii</name>
    <dbReference type="NCBI Taxonomy" id="1502358"/>
    <lineage>
        <taxon>Bacteria</taxon>
        <taxon>Pseudomonadati</taxon>
        <taxon>Bacteroidota</taxon>
        <taxon>Flavobacteriia</taxon>
        <taxon>Flavobacteriales</taxon>
        <taxon>Flavobacteriaceae</taxon>
        <taxon>Gaetbulibacter</taxon>
    </lineage>
</organism>
<dbReference type="Proteomes" id="UP001610100">
    <property type="component" value="Unassembled WGS sequence"/>
</dbReference>
<dbReference type="PANTHER" id="PTHR43233">
    <property type="entry name" value="FAMILY N-ACETYLTRANSFERASE, PUTATIVE (AFU_ORTHOLOGUE AFUA_6G03350)-RELATED"/>
    <property type="match status" value="1"/>
</dbReference>
<evidence type="ECO:0000259" key="1">
    <source>
        <dbReference type="PROSITE" id="PS51186"/>
    </source>
</evidence>
<sequence>MMELSKHLYFSSEPKEMDFDLIFNFIKSTYWGNVRTKEEQQKAMENTLNFGLFYKNEQVAFARVMTDKVFFAYLLDVFVVEAHRGKGWSKLLIKNILNDPELINIDKWMLATKDTHGLYEKFGFNLVKSPEKLMEKLSLRAKKIYE</sequence>
<dbReference type="SUPFAM" id="SSF55729">
    <property type="entry name" value="Acyl-CoA N-acyltransferases (Nat)"/>
    <property type="match status" value="1"/>
</dbReference>
<accession>A0ABW7N2M4</accession>
<dbReference type="InterPro" id="IPR016181">
    <property type="entry name" value="Acyl_CoA_acyltransferase"/>
</dbReference>
<reference evidence="2 3" key="1">
    <citation type="submission" date="2024-02" db="EMBL/GenBank/DDBJ databases">
        <title>A Gaetbulibacter species isolated from tidal flats and genomic insights of their niches.</title>
        <authorList>
            <person name="Ye Y."/>
        </authorList>
    </citation>
    <scope>NUCLEOTIDE SEQUENCE [LARGE SCALE GENOMIC DNA]</scope>
    <source>
        <strain evidence="2 3">KYW382</strain>
    </source>
</reference>